<organism evidence="2 3">
    <name type="scientific">Albugo candida</name>
    <dbReference type="NCBI Taxonomy" id="65357"/>
    <lineage>
        <taxon>Eukaryota</taxon>
        <taxon>Sar</taxon>
        <taxon>Stramenopiles</taxon>
        <taxon>Oomycota</taxon>
        <taxon>Peronosporomycetes</taxon>
        <taxon>Albuginales</taxon>
        <taxon>Albuginaceae</taxon>
        <taxon>Albugo</taxon>
    </lineage>
</organism>
<reference evidence="2 3" key="1">
    <citation type="submission" date="2012-05" db="EMBL/GenBank/DDBJ databases">
        <title>Recombination and specialization in a pathogen metapopulation.</title>
        <authorList>
            <person name="Gardiner A."/>
            <person name="Kemen E."/>
            <person name="Schultz-Larsen T."/>
            <person name="MacLean D."/>
            <person name="Van Oosterhout C."/>
            <person name="Jones J.D.G."/>
        </authorList>
    </citation>
    <scope>NUCLEOTIDE SEQUENCE [LARGE SCALE GENOMIC DNA]</scope>
    <source>
        <strain evidence="2 3">Ac Nc2</strain>
    </source>
</reference>
<dbReference type="AlphaFoldDB" id="A0A024GFU0"/>
<dbReference type="InParanoid" id="A0A024GFU0"/>
<proteinExistence type="predicted"/>
<evidence type="ECO:0000313" key="2">
    <source>
        <dbReference type="EMBL" id="CCI45378.1"/>
    </source>
</evidence>
<accession>A0A024GFU0</accession>
<feature type="signal peptide" evidence="1">
    <location>
        <begin position="1"/>
        <end position="22"/>
    </location>
</feature>
<protein>
    <submittedName>
        <fullName evidence="2">Uncharacterized protein</fullName>
    </submittedName>
</protein>
<evidence type="ECO:0000313" key="3">
    <source>
        <dbReference type="Proteomes" id="UP000053237"/>
    </source>
</evidence>
<feature type="chain" id="PRO_5001532451" evidence="1">
    <location>
        <begin position="23"/>
        <end position="504"/>
    </location>
</feature>
<dbReference type="EMBL" id="CAIX01000097">
    <property type="protein sequence ID" value="CCI45378.1"/>
    <property type="molecule type" value="Genomic_DNA"/>
</dbReference>
<evidence type="ECO:0000256" key="1">
    <source>
        <dbReference type="SAM" id="SignalP"/>
    </source>
</evidence>
<comment type="caution">
    <text evidence="2">The sequence shown here is derived from an EMBL/GenBank/DDBJ whole genome shotgun (WGS) entry which is preliminary data.</text>
</comment>
<sequence length="504" mass="56350">MVHKASPLTLVFLIGSLGCCKSTRITFTTPKRNSMRVLKCRDCILSNFYADEITLISEGAHNVYSSLARTKFMYHANIPDDFSATILRDVCKGTDSCDSISFPEPAQIGVQSVTNMAPPTHTSTAQCIAVDYRYLTEVTTCQECLSNHGSYMKKYWVIIETVYHWMFWYYSSGQHLLRCTQKCGGMKILSRAYCEPHMIDLNELAEKQPYNKVRVAFSKTNRAKCIQSLAEATNILTRLGHSDSGEEDSSALIFIGSGTIPINNLSGCRTLESIETAHDHTEMEPGPHPFIMSYPGINVEPSQCLHVIRPQSPWLSPKSDFTTFRVEDIENAECENCIRTLEPGYPISGVRLTTYMSSFLFLQSAPHRFYIADNCKKCLSITVFPNSFCGQPETSKDPPTPQEYLVVTIHQTEFDYMFDHIVAHVAFHTTVYLVDMNCRSILTSAGSRQTIATICASAARSVGYPDVCVYGTVQANRLQPMAFSLIPQLFGLPQAIDLNLAIIN</sequence>
<dbReference type="PROSITE" id="PS51257">
    <property type="entry name" value="PROKAR_LIPOPROTEIN"/>
    <property type="match status" value="1"/>
</dbReference>
<keyword evidence="1" id="KW-0732">Signal</keyword>
<dbReference type="Proteomes" id="UP000053237">
    <property type="component" value="Unassembled WGS sequence"/>
</dbReference>
<gene>
    <name evidence="2" type="ORF">BN9_062750</name>
</gene>
<keyword evidence="3" id="KW-1185">Reference proteome</keyword>
<name>A0A024GFU0_9STRA</name>